<feature type="transmembrane region" description="Helical" evidence="1">
    <location>
        <begin position="102"/>
        <end position="125"/>
    </location>
</feature>
<sequence>MLTNSRQTPNYKLPLRALVRASLNSVLSFEHAELRQSLDLVSSPNLKEMLHKKMNKSINILKKLQWGNFIIILLLGFWGIMSDEPYFRAVGHDLNSFDVVNWFVILITGPASLIAYTLSYGVVYIVFGRHSTESIDFAFICYYTIWSILSIFHWKCILWILKQSHLHKFIRKLFFYISVICIILSIWRIFFIWPEVYSGEHRESFLFYLPIQIFALATSFLLINLLIINGTLGIQKKNSITN</sequence>
<keyword evidence="1" id="KW-1133">Transmembrane helix</keyword>
<evidence type="ECO:0000313" key="2">
    <source>
        <dbReference type="EMBL" id="EMJ81998.1"/>
    </source>
</evidence>
<keyword evidence="1" id="KW-0812">Transmembrane</keyword>
<evidence type="ECO:0000313" key="3">
    <source>
        <dbReference type="Proteomes" id="UP000011873"/>
    </source>
</evidence>
<dbReference type="AlphaFoldDB" id="M6C029"/>
<organism evidence="2 3">
    <name type="scientific">Leptospira borgpetersenii serovar Hardjo-bovis str. Sponselee</name>
    <dbReference type="NCBI Taxonomy" id="1303729"/>
    <lineage>
        <taxon>Bacteria</taxon>
        <taxon>Pseudomonadati</taxon>
        <taxon>Spirochaetota</taxon>
        <taxon>Spirochaetia</taxon>
        <taxon>Leptospirales</taxon>
        <taxon>Leptospiraceae</taxon>
        <taxon>Leptospira</taxon>
    </lineage>
</organism>
<evidence type="ECO:0000256" key="1">
    <source>
        <dbReference type="SAM" id="Phobius"/>
    </source>
</evidence>
<feature type="transmembrane region" description="Helical" evidence="1">
    <location>
        <begin position="64"/>
        <end position="81"/>
    </location>
</feature>
<proteinExistence type="predicted"/>
<dbReference type="EMBL" id="ANMU01000072">
    <property type="protein sequence ID" value="EMJ81998.1"/>
    <property type="molecule type" value="Genomic_DNA"/>
</dbReference>
<feature type="transmembrane region" description="Helical" evidence="1">
    <location>
        <begin position="137"/>
        <end position="161"/>
    </location>
</feature>
<accession>M6C029</accession>
<feature type="transmembrane region" description="Helical" evidence="1">
    <location>
        <begin position="173"/>
        <end position="193"/>
    </location>
</feature>
<reference evidence="2 3" key="1">
    <citation type="submission" date="2013-01" db="EMBL/GenBank/DDBJ databases">
        <authorList>
            <person name="Harkins D.M."/>
            <person name="Durkin A.S."/>
            <person name="Brinkac L.M."/>
            <person name="Haft D.H."/>
            <person name="Selengut J.D."/>
            <person name="Sanka R."/>
            <person name="DePew J."/>
            <person name="Purushe J."/>
            <person name="Galloway R.L."/>
            <person name="Vinetz J.M."/>
            <person name="Sutton G.G."/>
            <person name="Nierman W.C."/>
            <person name="Fouts D.E."/>
        </authorList>
    </citation>
    <scope>NUCLEOTIDE SEQUENCE [LARGE SCALE GENOMIC DNA]</scope>
    <source>
        <strain evidence="2 3">Sponselee CDC</strain>
    </source>
</reference>
<comment type="caution">
    <text evidence="2">The sequence shown here is derived from an EMBL/GenBank/DDBJ whole genome shotgun (WGS) entry which is preliminary data.</text>
</comment>
<dbReference type="PATRIC" id="fig|1218567.3.peg.1849"/>
<gene>
    <name evidence="2" type="ORF">LEP1GSC016_2253</name>
</gene>
<name>M6C029_LEPBO</name>
<keyword evidence="1" id="KW-0472">Membrane</keyword>
<dbReference type="Proteomes" id="UP000011873">
    <property type="component" value="Unassembled WGS sequence"/>
</dbReference>
<protein>
    <submittedName>
        <fullName evidence="2">Uncharacterized protein</fullName>
    </submittedName>
</protein>
<feature type="transmembrane region" description="Helical" evidence="1">
    <location>
        <begin position="205"/>
        <end position="227"/>
    </location>
</feature>